<gene>
    <name evidence="1" type="ORF">mPipKuh1_009063</name>
</gene>
<protein>
    <submittedName>
        <fullName evidence="1">Uncharacterized protein</fullName>
    </submittedName>
</protein>
<keyword evidence="2" id="KW-1185">Reference proteome</keyword>
<dbReference type="Proteomes" id="UP000558488">
    <property type="component" value="Unassembled WGS sequence"/>
</dbReference>
<proteinExistence type="predicted"/>
<dbReference type="EMBL" id="JACAGB010000020">
    <property type="protein sequence ID" value="KAF6311865.1"/>
    <property type="molecule type" value="Genomic_DNA"/>
</dbReference>
<dbReference type="AlphaFoldDB" id="A0A7J7UG42"/>
<sequence length="133" mass="14103">MIIPKPKLEDLSTHKLPNACRITPNQNAWPSKQGLSPSSPGATQPCVVTVTHAHPTPHWPLWSCRLSPAPACLGCRPSSTLPSLPGQPPLLPHHQDTFYSLFDASFPSGSTTAPPILVFLSLPSPGSGHHPGT</sequence>
<organism evidence="1 2">
    <name type="scientific">Pipistrellus kuhlii</name>
    <name type="common">Kuhl's pipistrelle</name>
    <dbReference type="NCBI Taxonomy" id="59472"/>
    <lineage>
        <taxon>Eukaryota</taxon>
        <taxon>Metazoa</taxon>
        <taxon>Chordata</taxon>
        <taxon>Craniata</taxon>
        <taxon>Vertebrata</taxon>
        <taxon>Euteleostomi</taxon>
        <taxon>Mammalia</taxon>
        <taxon>Eutheria</taxon>
        <taxon>Laurasiatheria</taxon>
        <taxon>Chiroptera</taxon>
        <taxon>Yangochiroptera</taxon>
        <taxon>Vespertilionidae</taxon>
        <taxon>Pipistrellus</taxon>
    </lineage>
</organism>
<accession>A0A7J7UG42</accession>
<name>A0A7J7UG42_PIPKU</name>
<comment type="caution">
    <text evidence="1">The sequence shown here is derived from an EMBL/GenBank/DDBJ whole genome shotgun (WGS) entry which is preliminary data.</text>
</comment>
<reference evidence="1 2" key="1">
    <citation type="journal article" date="2020" name="Nature">
        <title>Six reference-quality genomes reveal evolution of bat adaptations.</title>
        <authorList>
            <person name="Jebb D."/>
            <person name="Huang Z."/>
            <person name="Pippel M."/>
            <person name="Hughes G.M."/>
            <person name="Lavrichenko K."/>
            <person name="Devanna P."/>
            <person name="Winkler S."/>
            <person name="Jermiin L.S."/>
            <person name="Skirmuntt E.C."/>
            <person name="Katzourakis A."/>
            <person name="Burkitt-Gray L."/>
            <person name="Ray D.A."/>
            <person name="Sullivan K.A.M."/>
            <person name="Roscito J.G."/>
            <person name="Kirilenko B.M."/>
            <person name="Davalos L.M."/>
            <person name="Corthals A.P."/>
            <person name="Power M.L."/>
            <person name="Jones G."/>
            <person name="Ransome R.D."/>
            <person name="Dechmann D.K.N."/>
            <person name="Locatelli A.G."/>
            <person name="Puechmaille S.J."/>
            <person name="Fedrigo O."/>
            <person name="Jarvis E.D."/>
            <person name="Hiller M."/>
            <person name="Vernes S.C."/>
            <person name="Myers E.W."/>
            <person name="Teeling E.C."/>
        </authorList>
    </citation>
    <scope>NUCLEOTIDE SEQUENCE [LARGE SCALE GENOMIC DNA]</scope>
    <source>
        <strain evidence="1">MPipKuh1</strain>
        <tissue evidence="1">Flight muscle</tissue>
    </source>
</reference>
<evidence type="ECO:0000313" key="1">
    <source>
        <dbReference type="EMBL" id="KAF6311865.1"/>
    </source>
</evidence>
<evidence type="ECO:0000313" key="2">
    <source>
        <dbReference type="Proteomes" id="UP000558488"/>
    </source>
</evidence>